<gene>
    <name evidence="2" type="ORF">IHQ68_15515</name>
</gene>
<keyword evidence="3" id="KW-1185">Reference proteome</keyword>
<dbReference type="InterPro" id="IPR035437">
    <property type="entry name" value="SNase_OB-fold_sf"/>
</dbReference>
<dbReference type="Proteomes" id="UP001181622">
    <property type="component" value="Unassembled WGS sequence"/>
</dbReference>
<dbReference type="RefSeq" id="WP_309393460.1">
    <property type="nucleotide sequence ID" value="NZ_JADBEO010000038.1"/>
</dbReference>
<evidence type="ECO:0000259" key="1">
    <source>
        <dbReference type="Pfam" id="PF00565"/>
    </source>
</evidence>
<feature type="domain" description="TNase-like" evidence="1">
    <location>
        <begin position="4"/>
        <end position="81"/>
    </location>
</feature>
<evidence type="ECO:0000313" key="3">
    <source>
        <dbReference type="Proteomes" id="UP001181622"/>
    </source>
</evidence>
<reference evidence="2" key="1">
    <citation type="submission" date="2020-10" db="EMBL/GenBank/DDBJ databases">
        <authorList>
            <person name="Abbas A."/>
            <person name="Razzaq R."/>
            <person name="Waqas M."/>
            <person name="Abbas N."/>
            <person name="Nielsen T.K."/>
            <person name="Hansen L.H."/>
            <person name="Hussain S."/>
            <person name="Shahid M."/>
        </authorList>
    </citation>
    <scope>NUCLEOTIDE SEQUENCE</scope>
    <source>
        <strain evidence="2">S14</strain>
    </source>
</reference>
<comment type="caution">
    <text evidence="2">The sequence shown here is derived from an EMBL/GenBank/DDBJ whole genome shotgun (WGS) entry which is preliminary data.</text>
</comment>
<dbReference type="EMBL" id="JADBEO010000038">
    <property type="protein sequence ID" value="MDR4308030.1"/>
    <property type="molecule type" value="Genomic_DNA"/>
</dbReference>
<dbReference type="Pfam" id="PF00565">
    <property type="entry name" value="SNase"/>
    <property type="match status" value="1"/>
</dbReference>
<proteinExistence type="predicted"/>
<evidence type="ECO:0000313" key="2">
    <source>
        <dbReference type="EMBL" id="MDR4308030.1"/>
    </source>
</evidence>
<dbReference type="Gene3D" id="2.40.50.90">
    <property type="match status" value="1"/>
</dbReference>
<organism evidence="2 3">
    <name type="scientific">Chelatococcus sambhunathii</name>
    <dbReference type="NCBI Taxonomy" id="363953"/>
    <lineage>
        <taxon>Bacteria</taxon>
        <taxon>Pseudomonadati</taxon>
        <taxon>Pseudomonadota</taxon>
        <taxon>Alphaproteobacteria</taxon>
        <taxon>Hyphomicrobiales</taxon>
        <taxon>Chelatococcaceae</taxon>
        <taxon>Chelatococcus</taxon>
    </lineage>
</organism>
<dbReference type="SUPFAM" id="SSF50199">
    <property type="entry name" value="Staphylococcal nuclease"/>
    <property type="match status" value="1"/>
</dbReference>
<protein>
    <submittedName>
        <fullName evidence="2">Thermonuclease family protein</fullName>
    </submittedName>
</protein>
<dbReference type="InterPro" id="IPR016071">
    <property type="entry name" value="Staphylococal_nuclease_OB-fold"/>
</dbReference>
<name>A0ABU1DJH3_9HYPH</name>
<sequence>MVTRIRIAGVDAPERAGRCARERQAAEAAASALAGMIEGRCLTLTGVHGDKYFGRVVARVSTESGGDVAEALIAEGHGRAYMGGRRGGWC</sequence>
<accession>A0ABU1DJH3</accession>